<keyword evidence="3" id="KW-1185">Reference proteome</keyword>
<dbReference type="PANTHER" id="PTHR16047">
    <property type="entry name" value="RFWD3 PROTEIN"/>
    <property type="match status" value="1"/>
</dbReference>
<feature type="signal peptide" evidence="2">
    <location>
        <begin position="1"/>
        <end position="23"/>
    </location>
</feature>
<evidence type="ECO:0000313" key="4">
    <source>
        <dbReference type="WBParaSite" id="MBELARI_LOCUS8811"/>
    </source>
</evidence>
<organism evidence="3 4">
    <name type="scientific">Mesorhabditis belari</name>
    <dbReference type="NCBI Taxonomy" id="2138241"/>
    <lineage>
        <taxon>Eukaryota</taxon>
        <taxon>Metazoa</taxon>
        <taxon>Ecdysozoa</taxon>
        <taxon>Nematoda</taxon>
        <taxon>Chromadorea</taxon>
        <taxon>Rhabditida</taxon>
        <taxon>Rhabditina</taxon>
        <taxon>Rhabditomorpha</taxon>
        <taxon>Rhabditoidea</taxon>
        <taxon>Rhabditidae</taxon>
        <taxon>Mesorhabditinae</taxon>
        <taxon>Mesorhabditis</taxon>
    </lineage>
</organism>
<name>A0AAF3FQ64_9BILA</name>
<dbReference type="WBParaSite" id="MBELARI_LOCUS8811">
    <property type="protein sequence ID" value="MBELARI_LOCUS8811"/>
    <property type="gene ID" value="MBELARI_LOCUS8811"/>
</dbReference>
<protein>
    <submittedName>
        <fullName evidence="4">Uncharacterized protein</fullName>
    </submittedName>
</protein>
<dbReference type="GO" id="GO:0004842">
    <property type="term" value="F:ubiquitin-protein transferase activity"/>
    <property type="evidence" value="ECO:0007669"/>
    <property type="project" value="InterPro"/>
</dbReference>
<dbReference type="PANTHER" id="PTHR16047:SF7">
    <property type="entry name" value="E3 UBIQUITIN-PROTEIN LIGASE RFWD3"/>
    <property type="match status" value="1"/>
</dbReference>
<proteinExistence type="predicted"/>
<evidence type="ECO:0000313" key="3">
    <source>
        <dbReference type="Proteomes" id="UP000887575"/>
    </source>
</evidence>
<evidence type="ECO:0000256" key="1">
    <source>
        <dbReference type="SAM" id="MobiDB-lite"/>
    </source>
</evidence>
<dbReference type="Proteomes" id="UP000887575">
    <property type="component" value="Unassembled WGS sequence"/>
</dbReference>
<dbReference type="InterPro" id="IPR013083">
    <property type="entry name" value="Znf_RING/FYVE/PHD"/>
</dbReference>
<dbReference type="InterPro" id="IPR037381">
    <property type="entry name" value="RFWD3"/>
</dbReference>
<dbReference type="GO" id="GO:0005634">
    <property type="term" value="C:nucleus"/>
    <property type="evidence" value="ECO:0007669"/>
    <property type="project" value="InterPro"/>
</dbReference>
<feature type="region of interest" description="Disordered" evidence="1">
    <location>
        <begin position="89"/>
        <end position="114"/>
    </location>
</feature>
<dbReference type="AlphaFoldDB" id="A0AAF3FQ64"/>
<keyword evidence="2" id="KW-0732">Signal</keyword>
<dbReference type="SUPFAM" id="SSF57850">
    <property type="entry name" value="RING/U-box"/>
    <property type="match status" value="1"/>
</dbReference>
<evidence type="ECO:0000256" key="2">
    <source>
        <dbReference type="SAM" id="SignalP"/>
    </source>
</evidence>
<accession>A0AAF3FQ64</accession>
<reference evidence="4" key="1">
    <citation type="submission" date="2024-02" db="UniProtKB">
        <authorList>
            <consortium name="WormBaseParasite"/>
        </authorList>
    </citation>
    <scope>IDENTIFICATION</scope>
</reference>
<dbReference type="GO" id="GO:0016567">
    <property type="term" value="P:protein ubiquitination"/>
    <property type="evidence" value="ECO:0007669"/>
    <property type="project" value="InterPro"/>
</dbReference>
<dbReference type="Gene3D" id="3.30.40.10">
    <property type="entry name" value="Zinc/RING finger domain, C3HC4 (zinc finger)"/>
    <property type="match status" value="1"/>
</dbReference>
<feature type="chain" id="PRO_5042058181" evidence="2">
    <location>
        <begin position="24"/>
        <end position="575"/>
    </location>
</feature>
<sequence length="575" mass="66025">MAGTWKWLILLMIEIRLRSRAWGNRVLRTVRHLETYFRRKRCLDYSGSIRSSMTNAGTGIYVRTKEENRIQDDTSVSIEEISKYSEMVHKGKDQTQQRRRRSERTAQANDGTISEGDQSITILGDLQTNGEHRLVSLKCGQFFGKTCIERWIRGEKVSQCPKKKQSYTQRCASSLWVEQLRWPDNGELEVTRKARDDNNGMTQAQYSDLMVEGCQKGNFQNLALMLDANFLWKVSEDSTAIIFDLTMHTKRSHTFKLGMLGWTGWYLSDTMFAVGLQNGRVLEFDLVQSGHRQPITDLTDGACDEPQLLLMASLRKVMARHRGQLETILEHNTGRITSKSMDLAYILSSSLFTSAGSLVSMAFEPDFNRLAIYDWSDKHKEVVGTTSIHWTPMIRASFTITFASSATYAALTCDKLTGPCELGCDQIRWKQRLLQPIKPVTEACADKVKPANWCLGLPQKDQQAMWRTMPKNVWLVWVGNDGMVVSSRIPDEIKISLIRAFSHFPEYNFFWKYETIESDSWLFKNYTNVFPDQLASANGYFRNTGKTIAFYLPYGIPIFADQVYNALNAQEREYR</sequence>
<dbReference type="GO" id="GO:0036297">
    <property type="term" value="P:interstrand cross-link repair"/>
    <property type="evidence" value="ECO:0007669"/>
    <property type="project" value="InterPro"/>
</dbReference>